<dbReference type="GO" id="GO:0003677">
    <property type="term" value="F:DNA binding"/>
    <property type="evidence" value="ECO:0007669"/>
    <property type="project" value="UniProtKB-KW"/>
</dbReference>
<dbReference type="InterPro" id="IPR011711">
    <property type="entry name" value="GntR_C"/>
</dbReference>
<keyword evidence="2" id="KW-0238">DNA-binding</keyword>
<dbReference type="SUPFAM" id="SSF48008">
    <property type="entry name" value="GntR ligand-binding domain-like"/>
    <property type="match status" value="1"/>
</dbReference>
<evidence type="ECO:0000256" key="3">
    <source>
        <dbReference type="ARBA" id="ARBA00023163"/>
    </source>
</evidence>
<dbReference type="InterPro" id="IPR000524">
    <property type="entry name" value="Tscrpt_reg_HTH_GntR"/>
</dbReference>
<keyword evidence="3" id="KW-0804">Transcription</keyword>
<dbReference type="InterPro" id="IPR036388">
    <property type="entry name" value="WH-like_DNA-bd_sf"/>
</dbReference>
<dbReference type="Proteomes" id="UP000014137">
    <property type="component" value="Unassembled WGS sequence"/>
</dbReference>
<dbReference type="PANTHER" id="PTHR43537:SF47">
    <property type="entry name" value="REGULATORY PROTEIN GNTR HTH"/>
    <property type="match status" value="1"/>
</dbReference>
<comment type="caution">
    <text evidence="5">The sequence shown here is derived from an EMBL/GenBank/DDBJ whole genome shotgun (WGS) entry which is preliminary data.</text>
</comment>
<evidence type="ECO:0000256" key="1">
    <source>
        <dbReference type="ARBA" id="ARBA00023015"/>
    </source>
</evidence>
<keyword evidence="1" id="KW-0805">Transcription regulation</keyword>
<dbReference type="PROSITE" id="PS50949">
    <property type="entry name" value="HTH_GNTR"/>
    <property type="match status" value="1"/>
</dbReference>
<dbReference type="PANTHER" id="PTHR43537">
    <property type="entry name" value="TRANSCRIPTIONAL REGULATOR, GNTR FAMILY"/>
    <property type="match status" value="1"/>
</dbReference>
<evidence type="ECO:0000256" key="2">
    <source>
        <dbReference type="ARBA" id="ARBA00023125"/>
    </source>
</evidence>
<dbReference type="AlphaFoldDB" id="M2QRN3"/>
<proteinExistence type="predicted"/>
<dbReference type="GO" id="GO:0003700">
    <property type="term" value="F:DNA-binding transcription factor activity"/>
    <property type="evidence" value="ECO:0007669"/>
    <property type="project" value="InterPro"/>
</dbReference>
<dbReference type="EMBL" id="MUXN01000002">
    <property type="protein sequence ID" value="OOC08102.1"/>
    <property type="molecule type" value="Genomic_DNA"/>
</dbReference>
<evidence type="ECO:0000259" key="4">
    <source>
        <dbReference type="PROSITE" id="PS50949"/>
    </source>
</evidence>
<evidence type="ECO:0000313" key="6">
    <source>
        <dbReference type="EMBL" id="OOC08102.1"/>
    </source>
</evidence>
<evidence type="ECO:0000313" key="8">
    <source>
        <dbReference type="Proteomes" id="UP000188551"/>
    </source>
</evidence>
<dbReference type="Proteomes" id="UP000188551">
    <property type="component" value="Unassembled WGS sequence"/>
</dbReference>
<dbReference type="SMART" id="SM00895">
    <property type="entry name" value="FCD"/>
    <property type="match status" value="1"/>
</dbReference>
<organism evidence="5 7">
    <name type="scientific">Amycolatopsis azurea DSM 43854</name>
    <dbReference type="NCBI Taxonomy" id="1238180"/>
    <lineage>
        <taxon>Bacteria</taxon>
        <taxon>Bacillati</taxon>
        <taxon>Actinomycetota</taxon>
        <taxon>Actinomycetes</taxon>
        <taxon>Pseudonocardiales</taxon>
        <taxon>Pseudonocardiaceae</taxon>
        <taxon>Amycolatopsis</taxon>
    </lineage>
</organism>
<feature type="domain" description="HTH gntR-type" evidence="4">
    <location>
        <begin position="7"/>
        <end position="75"/>
    </location>
</feature>
<dbReference type="PRINTS" id="PR00035">
    <property type="entry name" value="HTHGNTR"/>
</dbReference>
<accession>M2QRN3</accession>
<protein>
    <submittedName>
        <fullName evidence="5">Regulatory protein GntR, HTH</fullName>
    </submittedName>
</protein>
<dbReference type="InterPro" id="IPR036390">
    <property type="entry name" value="WH_DNA-bd_sf"/>
</dbReference>
<dbReference type="SMART" id="SM00345">
    <property type="entry name" value="HTH_GNTR"/>
    <property type="match status" value="1"/>
</dbReference>
<dbReference type="InterPro" id="IPR008920">
    <property type="entry name" value="TF_FadR/GntR_C"/>
</dbReference>
<dbReference type="Gene3D" id="1.10.10.10">
    <property type="entry name" value="Winged helix-like DNA-binding domain superfamily/Winged helix DNA-binding domain"/>
    <property type="match status" value="1"/>
</dbReference>
<dbReference type="CDD" id="cd07377">
    <property type="entry name" value="WHTH_GntR"/>
    <property type="match status" value="1"/>
</dbReference>
<dbReference type="Pfam" id="PF00392">
    <property type="entry name" value="GntR"/>
    <property type="match status" value="1"/>
</dbReference>
<gene>
    <name evidence="6" type="ORF">B0293_04300</name>
    <name evidence="5" type="ORF">C791_5048</name>
</gene>
<evidence type="ECO:0000313" key="7">
    <source>
        <dbReference type="Proteomes" id="UP000014137"/>
    </source>
</evidence>
<dbReference type="Gene3D" id="1.20.120.530">
    <property type="entry name" value="GntR ligand-binding domain-like"/>
    <property type="match status" value="1"/>
</dbReference>
<keyword evidence="8" id="KW-1185">Reference proteome</keyword>
<reference evidence="6 8" key="2">
    <citation type="submission" date="2017-02" db="EMBL/GenBank/DDBJ databases">
        <title>Amycolatopsis azurea DSM 43854 draft genome.</title>
        <authorList>
            <person name="Mayilraj S."/>
        </authorList>
    </citation>
    <scope>NUCLEOTIDE SEQUENCE [LARGE SCALE GENOMIC DNA]</scope>
    <source>
        <strain evidence="6 8">DSM 43854</strain>
    </source>
</reference>
<sequence>MEKVARGSLVDQAIDRIRGAISSGQWAVGERIPAEAGLIEALGVARNTMREAVKALAYAGILEVRHGDGTYVRATDETEAAIMRRLELADLHDVLIVRRGLEVEAARQAAERRRPADLRRLSELSREVADDEEADEVVARAMEFHKAVVELSHNPVLIEFYGAFSSAVAAGMRRMAIDGALPHFDVGAHNELHVAIVEGDPDRAGGEAARHIDHVLEGVREQLGHDR</sequence>
<dbReference type="Pfam" id="PF07729">
    <property type="entry name" value="FCD"/>
    <property type="match status" value="1"/>
</dbReference>
<dbReference type="PATRIC" id="fig|1238180.3.peg.1033"/>
<dbReference type="SUPFAM" id="SSF46785">
    <property type="entry name" value="Winged helix' DNA-binding domain"/>
    <property type="match status" value="1"/>
</dbReference>
<name>M2QRN3_9PSEU</name>
<dbReference type="OrthoDB" id="3172099at2"/>
<evidence type="ECO:0000313" key="5">
    <source>
        <dbReference type="EMBL" id="EMD29306.1"/>
    </source>
</evidence>
<dbReference type="EMBL" id="ANMG01000005">
    <property type="protein sequence ID" value="EMD29306.1"/>
    <property type="molecule type" value="Genomic_DNA"/>
</dbReference>
<reference evidence="5 7" key="1">
    <citation type="submission" date="2012-10" db="EMBL/GenBank/DDBJ databases">
        <title>Genome assembly of Amycolatopsis azurea DSM 43854.</title>
        <authorList>
            <person name="Khatri I."/>
            <person name="Kaur I."/>
            <person name="Subramanian S."/>
            <person name="Mayilraj S."/>
        </authorList>
    </citation>
    <scope>NUCLEOTIDE SEQUENCE [LARGE SCALE GENOMIC DNA]</scope>
    <source>
        <strain evidence="5 7">DSM 43854</strain>
    </source>
</reference>